<proteinExistence type="predicted"/>
<feature type="region of interest" description="Disordered" evidence="1">
    <location>
        <begin position="281"/>
        <end position="306"/>
    </location>
</feature>
<reference evidence="3" key="1">
    <citation type="journal article" date="2020" name="Stud. Mycol.">
        <title>101 Dothideomycetes genomes: a test case for predicting lifestyles and emergence of pathogens.</title>
        <authorList>
            <person name="Haridas S."/>
            <person name="Albert R."/>
            <person name="Binder M."/>
            <person name="Bloem J."/>
            <person name="Labutti K."/>
            <person name="Salamov A."/>
            <person name="Andreopoulos B."/>
            <person name="Baker S."/>
            <person name="Barry K."/>
            <person name="Bills G."/>
            <person name="Bluhm B."/>
            <person name="Cannon C."/>
            <person name="Castanera R."/>
            <person name="Culley D."/>
            <person name="Daum C."/>
            <person name="Ezra D."/>
            <person name="Gonzalez J."/>
            <person name="Henrissat B."/>
            <person name="Kuo A."/>
            <person name="Liang C."/>
            <person name="Lipzen A."/>
            <person name="Lutzoni F."/>
            <person name="Magnuson J."/>
            <person name="Mondo S."/>
            <person name="Nolan M."/>
            <person name="Ohm R."/>
            <person name="Pangilinan J."/>
            <person name="Park H.-J."/>
            <person name="Ramirez L."/>
            <person name="Alfaro M."/>
            <person name="Sun H."/>
            <person name="Tritt A."/>
            <person name="Yoshinaga Y."/>
            <person name="Zwiers L.-H."/>
            <person name="Turgeon B."/>
            <person name="Goodwin S."/>
            <person name="Spatafora J."/>
            <person name="Crous P."/>
            <person name="Grigoriev I."/>
        </authorList>
    </citation>
    <scope>NUCLEOTIDE SEQUENCE</scope>
    <source>
        <strain evidence="3">CBS 207.26</strain>
    </source>
</reference>
<dbReference type="Proteomes" id="UP000800200">
    <property type="component" value="Unassembled WGS sequence"/>
</dbReference>
<evidence type="ECO:0000313" key="3">
    <source>
        <dbReference type="EMBL" id="KAF2175273.1"/>
    </source>
</evidence>
<dbReference type="InterPro" id="IPR019446">
    <property type="entry name" value="BMT5-like"/>
</dbReference>
<evidence type="ECO:0000259" key="2">
    <source>
        <dbReference type="Pfam" id="PF10354"/>
    </source>
</evidence>
<feature type="compositionally biased region" description="Basic and acidic residues" evidence="1">
    <location>
        <begin position="282"/>
        <end position="300"/>
    </location>
</feature>
<dbReference type="GO" id="GO:0070042">
    <property type="term" value="F:rRNA (uridine-N3-)-methyltransferase activity"/>
    <property type="evidence" value="ECO:0007669"/>
    <property type="project" value="InterPro"/>
</dbReference>
<name>A0A6A6D863_9PEZI</name>
<feature type="region of interest" description="Disordered" evidence="1">
    <location>
        <begin position="1"/>
        <end position="63"/>
    </location>
</feature>
<dbReference type="EMBL" id="ML994737">
    <property type="protein sequence ID" value="KAF2175273.1"/>
    <property type="molecule type" value="Genomic_DNA"/>
</dbReference>
<feature type="domain" description="25S rRNA (uridine-N(3))-methyltransferase BMT5-like" evidence="2">
    <location>
        <begin position="74"/>
        <end position="257"/>
    </location>
</feature>
<dbReference type="AlphaFoldDB" id="A0A6A6D863"/>
<accession>A0A6A6D863</accession>
<dbReference type="GO" id="GO:0070475">
    <property type="term" value="P:rRNA base methylation"/>
    <property type="evidence" value="ECO:0007669"/>
    <property type="project" value="InterPro"/>
</dbReference>
<keyword evidence="4" id="KW-1185">Reference proteome</keyword>
<feature type="compositionally biased region" description="Low complexity" evidence="1">
    <location>
        <begin position="43"/>
        <end position="59"/>
    </location>
</feature>
<protein>
    <recommendedName>
        <fullName evidence="2">25S rRNA (uridine-N(3))-methyltransferase BMT5-like domain-containing protein</fullName>
    </recommendedName>
</protein>
<dbReference type="Pfam" id="PF10354">
    <property type="entry name" value="BMT5-like"/>
    <property type="match status" value="1"/>
</dbReference>
<organism evidence="3 4">
    <name type="scientific">Zopfia rhizophila CBS 207.26</name>
    <dbReference type="NCBI Taxonomy" id="1314779"/>
    <lineage>
        <taxon>Eukaryota</taxon>
        <taxon>Fungi</taxon>
        <taxon>Dikarya</taxon>
        <taxon>Ascomycota</taxon>
        <taxon>Pezizomycotina</taxon>
        <taxon>Dothideomycetes</taxon>
        <taxon>Dothideomycetes incertae sedis</taxon>
        <taxon>Zopfiaceae</taxon>
        <taxon>Zopfia</taxon>
    </lineage>
</organism>
<evidence type="ECO:0000256" key="1">
    <source>
        <dbReference type="SAM" id="MobiDB-lite"/>
    </source>
</evidence>
<dbReference type="OrthoDB" id="273345at2759"/>
<dbReference type="PANTHER" id="PTHR11538:SF26">
    <property type="entry name" value="FERREDOXIN-FOLD ANTICODON-BINDING DOMAIN-CONTAINING PROTEIN 1"/>
    <property type="match status" value="1"/>
</dbReference>
<evidence type="ECO:0000313" key="4">
    <source>
        <dbReference type="Proteomes" id="UP000800200"/>
    </source>
</evidence>
<dbReference type="GO" id="GO:0005737">
    <property type="term" value="C:cytoplasm"/>
    <property type="evidence" value="ECO:0007669"/>
    <property type="project" value="TreeGrafter"/>
</dbReference>
<feature type="compositionally biased region" description="Basic residues" evidence="1">
    <location>
        <begin position="1"/>
        <end position="12"/>
    </location>
</feature>
<dbReference type="PANTHER" id="PTHR11538">
    <property type="entry name" value="PHENYLALANYL-TRNA SYNTHETASE"/>
    <property type="match status" value="1"/>
</dbReference>
<gene>
    <name evidence="3" type="ORF">K469DRAFT_765487</name>
</gene>
<sequence length="306" mass="34435">MSKSKTKKARREAKREQKNKTAAHYRKIAKPSQPSASKPPKPTAQKQKQKQAQKPTIQASKKHDMPFGQYEKILLVGEGDFSFTHSLVQHHGCANVTATSYDSYSDVLSKYPTFPKIHEELSALTPPVPFYHSIDATKLSTYKKLKGEAPYDVVGFMFPHTGGLSTDVNRQVRSNQKLLVEFFLSCLEMDNKTGEVKSRNKLGEEFLRVGGKVIVTLFEGEPYTLWNIRDLARHAGLRVVKSFNFEWGDYLGYAHVRTSGAVEGGGGWRGDERRARMFVFEKAGDGEREGGKGKKRAREESDSEDD</sequence>